<organism evidence="1 2">
    <name type="scientific">Brasilonema octagenarum UFV-OR1</name>
    <dbReference type="NCBI Taxonomy" id="417115"/>
    <lineage>
        <taxon>Bacteria</taxon>
        <taxon>Bacillati</taxon>
        <taxon>Cyanobacteriota</taxon>
        <taxon>Cyanophyceae</taxon>
        <taxon>Nostocales</taxon>
        <taxon>Scytonemataceae</taxon>
        <taxon>Brasilonema</taxon>
        <taxon>Octagenarum group</taxon>
    </lineage>
</organism>
<name>A0ABX1LYR3_9CYAN</name>
<dbReference type="Proteomes" id="UP000762253">
    <property type="component" value="Unassembled WGS sequence"/>
</dbReference>
<reference evidence="1 2" key="1">
    <citation type="submission" date="2018-06" db="EMBL/GenBank/DDBJ databases">
        <title>Comparative genomics of Brasilonema spp. strains.</title>
        <authorList>
            <person name="Alvarenga D.O."/>
            <person name="Fiore M.F."/>
            <person name="Varani A.M."/>
        </authorList>
    </citation>
    <scope>NUCLEOTIDE SEQUENCE [LARGE SCALE GENOMIC DNA]</scope>
    <source>
        <strain evidence="1 2">UFV-OR1</strain>
    </source>
</reference>
<protein>
    <submittedName>
        <fullName evidence="1">Uncharacterized protein</fullName>
    </submittedName>
</protein>
<evidence type="ECO:0000313" key="2">
    <source>
        <dbReference type="Proteomes" id="UP000762253"/>
    </source>
</evidence>
<dbReference type="EMBL" id="QMEC01000001">
    <property type="protein sequence ID" value="NMF61339.1"/>
    <property type="molecule type" value="Genomic_DNA"/>
</dbReference>
<dbReference type="RefSeq" id="WP_169262925.1">
    <property type="nucleotide sequence ID" value="NZ_QMEC01000001.1"/>
</dbReference>
<evidence type="ECO:0000313" key="1">
    <source>
        <dbReference type="EMBL" id="NMF61339.1"/>
    </source>
</evidence>
<comment type="caution">
    <text evidence="1">The sequence shown here is derived from an EMBL/GenBank/DDBJ whole genome shotgun (WGS) entry which is preliminary data.</text>
</comment>
<keyword evidence="2" id="KW-1185">Reference proteome</keyword>
<accession>A0ABX1LYR3</accession>
<proteinExistence type="predicted"/>
<gene>
    <name evidence="1" type="ORF">DP115_00455</name>
</gene>
<sequence>MSHFNLKSLTFYAVAISSVLLLFKVVTAYGESSLKAPLEIDSNYRLMLSEKLPICDQSGFLLLNLQQSGIYLNGLLVPDNSIKTSKVSKKSSLMGKIKNQELNLSGTIQKHILCNTPNVQKQTNLIPVKLQIQLVKKRDLIGKINVSDNSKTIGLTAIPQKTKEKSEEPKNH</sequence>